<dbReference type="GO" id="GO:0016887">
    <property type="term" value="F:ATP hydrolysis activity"/>
    <property type="evidence" value="ECO:0007669"/>
    <property type="project" value="InterPro"/>
</dbReference>
<dbReference type="SUPFAM" id="SSF52540">
    <property type="entry name" value="P-loop containing nucleoside triphosphate hydrolases"/>
    <property type="match status" value="1"/>
</dbReference>
<evidence type="ECO:0000259" key="1">
    <source>
        <dbReference type="Pfam" id="PF13304"/>
    </source>
</evidence>
<dbReference type="InterPro" id="IPR027417">
    <property type="entry name" value="P-loop_NTPase"/>
</dbReference>
<dbReference type="Proteomes" id="UP000245056">
    <property type="component" value="Unassembled WGS sequence"/>
</dbReference>
<dbReference type="GO" id="GO:0005524">
    <property type="term" value="F:ATP binding"/>
    <property type="evidence" value="ECO:0007669"/>
    <property type="project" value="InterPro"/>
</dbReference>
<protein>
    <recommendedName>
        <fullName evidence="1">ATPase AAA-type core domain-containing protein</fullName>
    </recommendedName>
</protein>
<sequence>MLDELDHLSDRNIRANKLFQSLQSAQSDFPAEHLNTALLYFVADLMRHPLRSLKNSLQQIFVARADASAIKARMVQLIHQCSAGLVNRDGLVEALDAQFITRLMSTFPSTDTAIVHREDFALHLFDIMLRRTLAHDYRVNLDHSHVMSSLAVSLATAKTGIIETFPYSGAIGITARALNAEIASCYWEHFGYPYAHQDLIKLRHMLRNLEQDALTDERFEEDCSDYLTLVDGAQSLKHNQVAVFTTLNGLIDEDLLSDLTIIIVDETHSSDLPDALRDYIARHDLLEAVIDLPSLDMEGGRTAVTAWLLNKNKKNIRETLCINATHLATYGYFEPTFFVAAVIERWRAPFLKLSSKTYKPVLTSNLKGMFLKFFADDYVDLSGLCKSMISSDVLDISELTARRHVGEQIREGQPDTLDNRELLSVLFDSDATTSCSYIIGNNGAGKSLLLRELIADVDAEKLDSVGIAFGSVDRFPLEFKQGSFFNYQGVRGTGNAWQRQELLRSLSASLVEIYNDHNSLKAFTRALKLINFNHQHYLVPIADESNPASTWEFWLAVIGLHEDMQPLADDARFEPGIQRGAEGTVVRFSELSSGEQQVLFLLIKICSKASNHTVFLIDEPEISLHVLWQQQLPALLSLMAKEFECSFVVATHAPVIVANVRDDISHCFLAKDQQLIPIAAHQRHSVESILLDGFKTYTPDSREIHERCAVLVSRAIRVINQRGRIDTAQEEELLKPLRIMKRTMSKSVSEKHDARYKQDFQLINQSMAAIKQLFGGKATGAQR</sequence>
<dbReference type="PANTHER" id="PTHR43581:SF2">
    <property type="entry name" value="EXCINUCLEASE ATPASE SUBUNIT"/>
    <property type="match status" value="1"/>
</dbReference>
<feature type="domain" description="ATPase AAA-type core" evidence="1">
    <location>
        <begin position="583"/>
        <end position="657"/>
    </location>
</feature>
<dbReference type="PANTHER" id="PTHR43581">
    <property type="entry name" value="ATP/GTP PHOSPHATASE"/>
    <property type="match status" value="1"/>
</dbReference>
<organism evidence="2 3">
    <name type="scientific">Pseudomonas prosekii</name>
    <dbReference type="NCBI Taxonomy" id="1148509"/>
    <lineage>
        <taxon>Bacteria</taxon>
        <taxon>Pseudomonadati</taxon>
        <taxon>Pseudomonadota</taxon>
        <taxon>Gammaproteobacteria</taxon>
        <taxon>Pseudomonadales</taxon>
        <taxon>Pseudomonadaceae</taxon>
        <taxon>Pseudomonas</taxon>
    </lineage>
</organism>
<proteinExistence type="predicted"/>
<dbReference type="OrthoDB" id="9815944at2"/>
<evidence type="ECO:0000313" key="2">
    <source>
        <dbReference type="EMBL" id="PWE46866.1"/>
    </source>
</evidence>
<evidence type="ECO:0000313" key="3">
    <source>
        <dbReference type="Proteomes" id="UP000245056"/>
    </source>
</evidence>
<dbReference type="InterPro" id="IPR003959">
    <property type="entry name" value="ATPase_AAA_core"/>
</dbReference>
<dbReference type="Gene3D" id="3.40.50.300">
    <property type="entry name" value="P-loop containing nucleotide triphosphate hydrolases"/>
    <property type="match status" value="1"/>
</dbReference>
<dbReference type="RefSeq" id="WP_109520395.1">
    <property type="nucleotide sequence ID" value="NZ_QFAW01000006.1"/>
</dbReference>
<dbReference type="AlphaFoldDB" id="A0A2U2DBV5"/>
<name>A0A2U2DBV5_9PSED</name>
<comment type="caution">
    <text evidence="2">The sequence shown here is derived from an EMBL/GenBank/DDBJ whole genome shotgun (WGS) entry which is preliminary data.</text>
</comment>
<dbReference type="Pfam" id="PF13304">
    <property type="entry name" value="AAA_21"/>
    <property type="match status" value="1"/>
</dbReference>
<accession>A0A2U2DBV5</accession>
<gene>
    <name evidence="2" type="ORF">C9I49_06250</name>
</gene>
<dbReference type="EMBL" id="QFAW01000006">
    <property type="protein sequence ID" value="PWE46866.1"/>
    <property type="molecule type" value="Genomic_DNA"/>
</dbReference>
<dbReference type="InterPro" id="IPR051396">
    <property type="entry name" value="Bact_Antivir_Def_Nuclease"/>
</dbReference>
<reference evidence="2 3" key="1">
    <citation type="submission" date="2018-05" db="EMBL/GenBank/DDBJ databases">
        <title>Genome sequences of two Antarctic strains of Pseudomonas prosekii: insights into adaptation to extreme conditions.</title>
        <authorList>
            <person name="Snopkova K."/>
            <person name="Dufkova K."/>
            <person name="Cejkova D."/>
            <person name="Sedlacek I."/>
            <person name="Smajs D."/>
        </authorList>
    </citation>
    <scope>NUCLEOTIDE SEQUENCE [LARGE SCALE GENOMIC DNA]</scope>
    <source>
        <strain evidence="2 3">P2673</strain>
    </source>
</reference>